<dbReference type="InterPro" id="IPR036909">
    <property type="entry name" value="Cyt_c-like_dom_sf"/>
</dbReference>
<dbReference type="Gene3D" id="1.10.760.10">
    <property type="entry name" value="Cytochrome c-like domain"/>
    <property type="match status" value="2"/>
</dbReference>
<dbReference type="SUPFAM" id="SSF51004">
    <property type="entry name" value="C-terminal (heme d1) domain of cytochrome cd1-nitrite reductase"/>
    <property type="match status" value="2"/>
</dbReference>
<feature type="region of interest" description="Disordered" evidence="5">
    <location>
        <begin position="568"/>
        <end position="593"/>
    </location>
</feature>
<keyword evidence="7" id="KW-0575">Peroxidase</keyword>
<reference evidence="8 10" key="2">
    <citation type="submission" date="2016-10" db="EMBL/GenBank/DDBJ databases">
        <authorList>
            <person name="de Groot N.N."/>
        </authorList>
    </citation>
    <scope>NUCLEOTIDE SEQUENCE [LARGE SCALE GENOMIC DNA]</scope>
    <source>
        <strain evidence="8 10">DSM 2895</strain>
    </source>
</reference>
<dbReference type="InterPro" id="IPR011048">
    <property type="entry name" value="Haem_d1_sf"/>
</dbReference>
<name>A0A0D1Y6L9_ANEMI</name>
<keyword evidence="3 4" id="KW-0408">Iron</keyword>
<protein>
    <submittedName>
        <fullName evidence="8">40-residue YVTN family beta-propeller repeat-containing protein</fullName>
    </submittedName>
    <submittedName>
        <fullName evidence="7">Cytochrome c peroxidase</fullName>
    </submittedName>
</protein>
<dbReference type="AlphaFoldDB" id="A0A0D1Y6L9"/>
<evidence type="ECO:0000313" key="10">
    <source>
        <dbReference type="Proteomes" id="UP000182836"/>
    </source>
</evidence>
<dbReference type="Proteomes" id="UP000182836">
    <property type="component" value="Unassembled WGS sequence"/>
</dbReference>
<proteinExistence type="predicted"/>
<dbReference type="InterPro" id="IPR011964">
    <property type="entry name" value="YVTN_b-propeller_repeat"/>
</dbReference>
<accession>A0A0D1Y6L9</accession>
<dbReference type="PANTHER" id="PTHR47197">
    <property type="entry name" value="PROTEIN NIRF"/>
    <property type="match status" value="1"/>
</dbReference>
<evidence type="ECO:0000313" key="7">
    <source>
        <dbReference type="EMBL" id="KON95522.1"/>
    </source>
</evidence>
<sequence>MKKWGIYAVILLVLVLAGGCGQKERVQRTVPASSNSIVKKQDGSLLYIANIDVNTVTVMDTQQNKVVAEIPVGREPRQLALSPDESKLYVTCMFDNKVDIINTKDRKVTASVPVGIEPFGVLANRDGSQVYVANYRSSTVSVIDTDEEKVTGTIKVEERPRGLALTADGNKLYVTHYLSGHISVIGTQDTKVKKVIALAPSPDKEDRKKSQGIPNTVEQFTIAPDGKTAWVPHLLTNVDTPIHFEETVFPAVSVIDLEKDEEIKDKRKQLFEQIDVRDVKNETIIVSNPADVVFLPDGSKAFVLLAGSEDLLVFDLNRGGNATQLVRRIPGNNPRGMTLSNDGERLYIHNAMSHDLASVDTGGSDPYAEAQAKPDTLRLIAKDSLPPRVREGKTIFFSGNADEFAAPITGNNWMSCASCHADGDVNGLTLTTPKGPRNVPSNVLAMQTGLFMWDGSRDDFTDYLLTVQDEMGGLTAYDPGKPLPPEAEDMFKALEEYLKYPDSYPVPKSPYRNPDGTLTAKAEQGKALFEGKAGCITCHAGDTMTDSVKAVDANGKLTTDNTQFLHDVGTSTPLDKGTKGDPRAGYTNPRSKNVFDTPTLRGVWATAPYLHDGSAKTLSDVLTTRNKEGKHGNVGALTKEEKEALIEYVNSIE</sequence>
<keyword evidence="1 4" id="KW-0349">Heme</keyword>
<dbReference type="GO" id="GO:0009055">
    <property type="term" value="F:electron transfer activity"/>
    <property type="evidence" value="ECO:0007669"/>
    <property type="project" value="InterPro"/>
</dbReference>
<dbReference type="GO" id="GO:0020037">
    <property type="term" value="F:heme binding"/>
    <property type="evidence" value="ECO:0007669"/>
    <property type="project" value="InterPro"/>
</dbReference>
<dbReference type="InterPro" id="IPR051200">
    <property type="entry name" value="Host-pathogen_enzymatic-act"/>
</dbReference>
<dbReference type="PATRIC" id="fig|47500.8.peg.779"/>
<dbReference type="SUPFAM" id="SSF46626">
    <property type="entry name" value="Cytochrome c"/>
    <property type="match status" value="2"/>
</dbReference>
<gene>
    <name evidence="7" type="ORF">AF333_08575</name>
    <name evidence="8" type="ORF">SAMN04487909_11197</name>
</gene>
<dbReference type="Gene3D" id="2.130.10.10">
    <property type="entry name" value="YVTN repeat-like/Quinoprotein amine dehydrogenase"/>
    <property type="match status" value="2"/>
</dbReference>
<dbReference type="PANTHER" id="PTHR47197:SF3">
    <property type="entry name" value="DIHYDRO-HEME D1 DEHYDROGENASE"/>
    <property type="match status" value="1"/>
</dbReference>
<feature type="domain" description="Cytochrome c" evidence="6">
    <location>
        <begin position="520"/>
        <end position="653"/>
    </location>
</feature>
<dbReference type="PROSITE" id="PS51007">
    <property type="entry name" value="CYTC"/>
    <property type="match status" value="2"/>
</dbReference>
<keyword evidence="7" id="KW-0560">Oxidoreductase</keyword>
<evidence type="ECO:0000256" key="2">
    <source>
        <dbReference type="ARBA" id="ARBA00022723"/>
    </source>
</evidence>
<evidence type="ECO:0000256" key="5">
    <source>
        <dbReference type="SAM" id="MobiDB-lite"/>
    </source>
</evidence>
<feature type="domain" description="Cytochrome c" evidence="6">
    <location>
        <begin position="387"/>
        <end position="498"/>
    </location>
</feature>
<dbReference type="RefSeq" id="WP_043066664.1">
    <property type="nucleotide sequence ID" value="NZ_BJOA01000040.1"/>
</dbReference>
<evidence type="ECO:0000256" key="4">
    <source>
        <dbReference type="PROSITE-ProRule" id="PRU00433"/>
    </source>
</evidence>
<evidence type="ECO:0000259" key="6">
    <source>
        <dbReference type="PROSITE" id="PS51007"/>
    </source>
</evidence>
<dbReference type="EMBL" id="FNED01000011">
    <property type="protein sequence ID" value="SDJ07096.1"/>
    <property type="molecule type" value="Genomic_DNA"/>
</dbReference>
<dbReference type="InterPro" id="IPR009056">
    <property type="entry name" value="Cyt_c-like_dom"/>
</dbReference>
<dbReference type="InterPro" id="IPR015943">
    <property type="entry name" value="WD40/YVTN_repeat-like_dom_sf"/>
</dbReference>
<dbReference type="STRING" id="47500.AF333_08575"/>
<evidence type="ECO:0000313" key="8">
    <source>
        <dbReference type="EMBL" id="SDJ07096.1"/>
    </source>
</evidence>
<dbReference type="Pfam" id="PF21419">
    <property type="entry name" value="RoxA-like_Cyt-c"/>
    <property type="match status" value="1"/>
</dbReference>
<evidence type="ECO:0000256" key="1">
    <source>
        <dbReference type="ARBA" id="ARBA00022617"/>
    </source>
</evidence>
<dbReference type="EMBL" id="LGUG01000004">
    <property type="protein sequence ID" value="KON95522.1"/>
    <property type="molecule type" value="Genomic_DNA"/>
</dbReference>
<organism evidence="7 9">
    <name type="scientific">Aneurinibacillus migulanus</name>
    <name type="common">Bacillus migulanus</name>
    <dbReference type="NCBI Taxonomy" id="47500"/>
    <lineage>
        <taxon>Bacteria</taxon>
        <taxon>Bacillati</taxon>
        <taxon>Bacillota</taxon>
        <taxon>Bacilli</taxon>
        <taxon>Bacillales</taxon>
        <taxon>Paenibacillaceae</taxon>
        <taxon>Aneurinibacillus group</taxon>
        <taxon>Aneurinibacillus</taxon>
    </lineage>
</organism>
<dbReference type="GO" id="GO:0046872">
    <property type="term" value="F:metal ion binding"/>
    <property type="evidence" value="ECO:0007669"/>
    <property type="project" value="UniProtKB-KW"/>
</dbReference>
<evidence type="ECO:0000313" key="9">
    <source>
        <dbReference type="Proteomes" id="UP000037269"/>
    </source>
</evidence>
<keyword evidence="2 4" id="KW-0479">Metal-binding</keyword>
<dbReference type="PROSITE" id="PS51257">
    <property type="entry name" value="PROKAR_LIPOPROTEIN"/>
    <property type="match status" value="1"/>
</dbReference>
<dbReference type="OrthoDB" id="9772811at2"/>
<reference evidence="7 9" key="1">
    <citation type="submission" date="2015-07" db="EMBL/GenBank/DDBJ databases">
        <title>Fjat-14205 dsm 2895.</title>
        <authorList>
            <person name="Liu B."/>
            <person name="Wang J."/>
            <person name="Zhu Y."/>
            <person name="Liu G."/>
            <person name="Chen Q."/>
            <person name="Chen Z."/>
            <person name="Lan J."/>
            <person name="Che J."/>
            <person name="Ge C."/>
            <person name="Shi H."/>
            <person name="Pan Z."/>
            <person name="Liu X."/>
        </authorList>
    </citation>
    <scope>NUCLEOTIDE SEQUENCE [LARGE SCALE GENOMIC DNA]</scope>
    <source>
        <strain evidence="7 9">DSM 2895</strain>
    </source>
</reference>
<dbReference type="GeneID" id="42305251"/>
<dbReference type="NCBIfam" id="TIGR02276">
    <property type="entry name" value="beta_rpt_yvtn"/>
    <property type="match status" value="3"/>
</dbReference>
<dbReference type="Proteomes" id="UP000037269">
    <property type="component" value="Unassembled WGS sequence"/>
</dbReference>
<dbReference type="GO" id="GO:0004601">
    <property type="term" value="F:peroxidase activity"/>
    <property type="evidence" value="ECO:0007669"/>
    <property type="project" value="UniProtKB-KW"/>
</dbReference>
<evidence type="ECO:0000256" key="3">
    <source>
        <dbReference type="ARBA" id="ARBA00023004"/>
    </source>
</evidence>
<keyword evidence="9" id="KW-1185">Reference proteome</keyword>